<proteinExistence type="predicted"/>
<dbReference type="OrthoDB" id="5197861at2759"/>
<keyword evidence="1" id="KW-0732">Signal</keyword>
<dbReference type="EMBL" id="MU032344">
    <property type="protein sequence ID" value="KAF3769604.1"/>
    <property type="molecule type" value="Genomic_DNA"/>
</dbReference>
<keyword evidence="4" id="KW-1185">Reference proteome</keyword>
<dbReference type="Proteomes" id="UP000803844">
    <property type="component" value="Unassembled WGS sequence"/>
</dbReference>
<feature type="signal peptide" evidence="1">
    <location>
        <begin position="1"/>
        <end position="21"/>
    </location>
</feature>
<gene>
    <name evidence="3" type="ORF">M406DRAFT_66089</name>
</gene>
<dbReference type="AlphaFoldDB" id="A0A9P4YAT8"/>
<dbReference type="Pfam" id="PF14856">
    <property type="entry name" value="Hce2"/>
    <property type="match status" value="1"/>
</dbReference>
<dbReference type="InterPro" id="IPR029226">
    <property type="entry name" value="Ecp2-like"/>
</dbReference>
<feature type="domain" description="Ecp2 effector protein-like" evidence="2">
    <location>
        <begin position="92"/>
        <end position="187"/>
    </location>
</feature>
<dbReference type="GeneID" id="63842097"/>
<evidence type="ECO:0000259" key="2">
    <source>
        <dbReference type="Pfam" id="PF14856"/>
    </source>
</evidence>
<sequence>MFTLLHFLLGTLSSITASCLALPLGFPYPSYDRIFTYSNTSHPDLTASSGQDPTCLDDILSRRDFVWTDTTNQAQSLCGNSTIAVVDSDIGDSDSYGDRPGIEDCQQFVYYAKTRNGYWLVTGFSAEDQSWVQFSTLATCKIGVRRTDGETGTVPIGNQDVIDLLNSVMSLYGEGGTLPPTQGNMSCSRGTTKASVEWHIYND</sequence>
<comment type="caution">
    <text evidence="3">The sequence shown here is derived from an EMBL/GenBank/DDBJ whole genome shotgun (WGS) entry which is preliminary data.</text>
</comment>
<feature type="chain" id="PRO_5040128044" description="Ecp2 effector protein-like domain-containing protein" evidence="1">
    <location>
        <begin position="22"/>
        <end position="203"/>
    </location>
</feature>
<accession>A0A9P4YAT8</accession>
<reference evidence="3" key="1">
    <citation type="journal article" date="2020" name="Phytopathology">
        <title>Genome sequence of the chestnut blight fungus Cryphonectria parasitica EP155: A fundamental resource for an archetypical invasive plant pathogen.</title>
        <authorList>
            <person name="Crouch J.A."/>
            <person name="Dawe A."/>
            <person name="Aerts A."/>
            <person name="Barry K."/>
            <person name="Churchill A.C.L."/>
            <person name="Grimwood J."/>
            <person name="Hillman B."/>
            <person name="Milgroom M.G."/>
            <person name="Pangilinan J."/>
            <person name="Smith M."/>
            <person name="Salamov A."/>
            <person name="Schmutz J."/>
            <person name="Yadav J."/>
            <person name="Grigoriev I.V."/>
            <person name="Nuss D."/>
        </authorList>
    </citation>
    <scope>NUCLEOTIDE SEQUENCE</scope>
    <source>
        <strain evidence="3">EP155</strain>
    </source>
</reference>
<name>A0A9P4YAT8_CRYP1</name>
<evidence type="ECO:0000256" key="1">
    <source>
        <dbReference type="SAM" id="SignalP"/>
    </source>
</evidence>
<evidence type="ECO:0000313" key="4">
    <source>
        <dbReference type="Proteomes" id="UP000803844"/>
    </source>
</evidence>
<evidence type="ECO:0000313" key="3">
    <source>
        <dbReference type="EMBL" id="KAF3769604.1"/>
    </source>
</evidence>
<dbReference type="RefSeq" id="XP_040780565.1">
    <property type="nucleotide sequence ID" value="XM_040924968.1"/>
</dbReference>
<protein>
    <recommendedName>
        <fullName evidence="2">Ecp2 effector protein-like domain-containing protein</fullName>
    </recommendedName>
</protein>
<organism evidence="3 4">
    <name type="scientific">Cryphonectria parasitica (strain ATCC 38755 / EP155)</name>
    <dbReference type="NCBI Taxonomy" id="660469"/>
    <lineage>
        <taxon>Eukaryota</taxon>
        <taxon>Fungi</taxon>
        <taxon>Dikarya</taxon>
        <taxon>Ascomycota</taxon>
        <taxon>Pezizomycotina</taxon>
        <taxon>Sordariomycetes</taxon>
        <taxon>Sordariomycetidae</taxon>
        <taxon>Diaporthales</taxon>
        <taxon>Cryphonectriaceae</taxon>
        <taxon>Cryphonectria-Endothia species complex</taxon>
        <taxon>Cryphonectria</taxon>
    </lineage>
</organism>